<dbReference type="RefSeq" id="WP_283740974.1">
    <property type="nucleotide sequence ID" value="NZ_JASJEV010000007.1"/>
</dbReference>
<comment type="caution">
    <text evidence="3">The sequence shown here is derived from an EMBL/GenBank/DDBJ whole genome shotgun (WGS) entry which is preliminary data.</text>
</comment>
<keyword evidence="4" id="KW-1185">Reference proteome</keyword>
<feature type="transmembrane region" description="Helical" evidence="1">
    <location>
        <begin position="181"/>
        <end position="206"/>
    </location>
</feature>
<organism evidence="3 4">
    <name type="scientific">Chelatococcus albus</name>
    <dbReference type="NCBI Taxonomy" id="3047466"/>
    <lineage>
        <taxon>Bacteria</taxon>
        <taxon>Pseudomonadati</taxon>
        <taxon>Pseudomonadota</taxon>
        <taxon>Alphaproteobacteria</taxon>
        <taxon>Hyphomicrobiales</taxon>
        <taxon>Chelatococcaceae</taxon>
        <taxon>Chelatococcus</taxon>
    </lineage>
</organism>
<feature type="signal peptide" evidence="2">
    <location>
        <begin position="1"/>
        <end position="21"/>
    </location>
</feature>
<gene>
    <name evidence="3" type="ORF">QNA08_12085</name>
</gene>
<sequence>MTSVRSIAAAVLALAATPALAHTGASGVASALDGFTHPFGGLDHVLAMVTVGLWAGTVGGRAVFAYPVAFLAFMAAGGALGAGGVALPAVEAGIGLSVLVLGAAVAARPVASSDSTEHVSIHSGRAHVRWRGPSVLGRTGLHFGGESSGLPLALGTALCAVFALFHGHAHGAEMAAGAGAAAYGAGFIAATALLHGAGLALALVFARGAGTATLVALPRLAGTAVAVAGALMLVS</sequence>
<name>A0ABT7AHX7_9HYPH</name>
<keyword evidence="1" id="KW-1133">Transmembrane helix</keyword>
<keyword evidence="2" id="KW-0732">Signal</keyword>
<dbReference type="PIRSF" id="PIRSF016919">
    <property type="entry name" value="HupE_UreJ"/>
    <property type="match status" value="1"/>
</dbReference>
<evidence type="ECO:0000256" key="1">
    <source>
        <dbReference type="SAM" id="Phobius"/>
    </source>
</evidence>
<proteinExistence type="predicted"/>
<reference evidence="3 4" key="1">
    <citation type="submission" date="2023-05" db="EMBL/GenBank/DDBJ databases">
        <title>Chelatococcus sp. nov., a moderately thermophilic bacterium isolated from hot spring microbial mat.</title>
        <authorList>
            <person name="Hu C.-J."/>
            <person name="Li W.-J."/>
        </authorList>
    </citation>
    <scope>NUCLEOTIDE SEQUENCE [LARGE SCALE GENOMIC DNA]</scope>
    <source>
        <strain evidence="3 4">SYSU G07232</strain>
    </source>
</reference>
<feature type="transmembrane region" description="Helical" evidence="1">
    <location>
        <begin position="212"/>
        <end position="234"/>
    </location>
</feature>
<dbReference type="InterPro" id="IPR007038">
    <property type="entry name" value="HupE_UreJ"/>
</dbReference>
<evidence type="ECO:0000313" key="4">
    <source>
        <dbReference type="Proteomes" id="UP001321492"/>
    </source>
</evidence>
<dbReference type="EMBL" id="JASJEV010000007">
    <property type="protein sequence ID" value="MDJ1158974.1"/>
    <property type="molecule type" value="Genomic_DNA"/>
</dbReference>
<feature type="transmembrane region" description="Helical" evidence="1">
    <location>
        <begin position="150"/>
        <end position="169"/>
    </location>
</feature>
<feature type="transmembrane region" description="Helical" evidence="1">
    <location>
        <begin position="45"/>
        <end position="73"/>
    </location>
</feature>
<protein>
    <submittedName>
        <fullName evidence="3">HupE/UreJ family protein</fullName>
    </submittedName>
</protein>
<keyword evidence="1" id="KW-0812">Transmembrane</keyword>
<accession>A0ABT7AHX7</accession>
<feature type="chain" id="PRO_5045722782" evidence="2">
    <location>
        <begin position="22"/>
        <end position="235"/>
    </location>
</feature>
<dbReference type="Proteomes" id="UP001321492">
    <property type="component" value="Unassembled WGS sequence"/>
</dbReference>
<evidence type="ECO:0000256" key="2">
    <source>
        <dbReference type="SAM" id="SignalP"/>
    </source>
</evidence>
<dbReference type="Pfam" id="PF04955">
    <property type="entry name" value="HupE_UreJ"/>
    <property type="match status" value="2"/>
</dbReference>
<evidence type="ECO:0000313" key="3">
    <source>
        <dbReference type="EMBL" id="MDJ1158974.1"/>
    </source>
</evidence>
<keyword evidence="1" id="KW-0472">Membrane</keyword>